<dbReference type="InterPro" id="IPR014729">
    <property type="entry name" value="Rossmann-like_a/b/a_fold"/>
</dbReference>
<dbReference type="GO" id="GO:0005524">
    <property type="term" value="F:ATP binding"/>
    <property type="evidence" value="ECO:0007669"/>
    <property type="project" value="UniProtKB-KW"/>
</dbReference>
<gene>
    <name evidence="6" type="ORF">GHT06_012267</name>
</gene>
<evidence type="ECO:0000313" key="6">
    <source>
        <dbReference type="EMBL" id="KAI9561311.1"/>
    </source>
</evidence>
<dbReference type="Proteomes" id="UP000820818">
    <property type="component" value="Linkage Group LG3"/>
</dbReference>
<protein>
    <submittedName>
        <fullName evidence="6">Uncharacterized protein</fullName>
    </submittedName>
</protein>
<dbReference type="SUPFAM" id="SSF52317">
    <property type="entry name" value="Class I glutamine amidotransferase-like"/>
    <property type="match status" value="1"/>
</dbReference>
<dbReference type="PANTHER" id="PTHR11922:SF2">
    <property type="entry name" value="GMP SYNTHASE [GLUTAMINE-HYDROLYZING]"/>
    <property type="match status" value="1"/>
</dbReference>
<dbReference type="AlphaFoldDB" id="A0AAD5LEL1"/>
<dbReference type="EMBL" id="WJBH02000003">
    <property type="protein sequence ID" value="KAI9561311.1"/>
    <property type="molecule type" value="Genomic_DNA"/>
</dbReference>
<keyword evidence="1" id="KW-0436">Ligase</keyword>
<comment type="caution">
    <text evidence="6">The sequence shown here is derived from an EMBL/GenBank/DDBJ whole genome shotgun (WGS) entry which is preliminary data.</text>
</comment>
<evidence type="ECO:0000256" key="3">
    <source>
        <dbReference type="ARBA" id="ARBA00022749"/>
    </source>
</evidence>
<evidence type="ECO:0000256" key="4">
    <source>
        <dbReference type="ARBA" id="ARBA00022755"/>
    </source>
</evidence>
<keyword evidence="2" id="KW-0547">Nucleotide-binding</keyword>
<dbReference type="PANTHER" id="PTHR11922">
    <property type="entry name" value="GMP SYNTHASE-RELATED"/>
    <property type="match status" value="1"/>
</dbReference>
<keyword evidence="3" id="KW-0332">GMP biosynthesis</keyword>
<evidence type="ECO:0000256" key="1">
    <source>
        <dbReference type="ARBA" id="ARBA00022598"/>
    </source>
</evidence>
<keyword evidence="5" id="KW-0067">ATP-binding</keyword>
<accession>A0AAD5LEL1</accession>
<reference evidence="6 7" key="1">
    <citation type="submission" date="2022-05" db="EMBL/GenBank/DDBJ databases">
        <title>A multi-omics perspective on studying reproductive biology in Daphnia sinensis.</title>
        <authorList>
            <person name="Jia J."/>
        </authorList>
    </citation>
    <scope>NUCLEOTIDE SEQUENCE [LARGE SCALE GENOMIC DNA]</scope>
    <source>
        <strain evidence="6 7">WSL</strain>
    </source>
</reference>
<dbReference type="InterPro" id="IPR029062">
    <property type="entry name" value="Class_I_gatase-like"/>
</dbReference>
<keyword evidence="7" id="KW-1185">Reference proteome</keyword>
<name>A0AAD5LEL1_9CRUS</name>
<dbReference type="Gene3D" id="3.40.50.620">
    <property type="entry name" value="HUPs"/>
    <property type="match status" value="1"/>
</dbReference>
<evidence type="ECO:0000256" key="5">
    <source>
        <dbReference type="ARBA" id="ARBA00022840"/>
    </source>
</evidence>
<keyword evidence="4" id="KW-0658">Purine biosynthesis</keyword>
<dbReference type="GO" id="GO:0005829">
    <property type="term" value="C:cytosol"/>
    <property type="evidence" value="ECO:0007669"/>
    <property type="project" value="TreeGrafter"/>
</dbReference>
<sequence length="394" mass="44229">MATPTESIRLLPAAESEGIIICRVRTQDQCVVQSDILALKTSAALLLQQGFKAIIISGGPNSAYPADAPRLKQALLAVFYGDWREKMFAKIGNSKSKQKWRAHYLKDLRLGTKGICIAKSSRRIISVIADTERYLYGVQFHGLTENGRKMLHNCLFDTDGLQRGFTVEKREQQCIDYMRCTVGQNKIVVLLVCGGVYSAVRFHMDDGSLREDEPEQLRVHDRVVEAPKDFHKDEVRASGCELGLPAELLERHSFPGPDASADSFHRLMVDYGNMEAKEHALLNQVEIATSEEERLLLEKLSSRNQYVATLLRIRTVGVQGNDRCNRIYAKVFFYSQSFNGQRRWLMAKITTPSSFLRSRATSATISFNSTTVSLSNLNVNGLKTPIDTFSGKQL</sequence>
<organism evidence="6 7">
    <name type="scientific">Daphnia sinensis</name>
    <dbReference type="NCBI Taxonomy" id="1820382"/>
    <lineage>
        <taxon>Eukaryota</taxon>
        <taxon>Metazoa</taxon>
        <taxon>Ecdysozoa</taxon>
        <taxon>Arthropoda</taxon>
        <taxon>Crustacea</taxon>
        <taxon>Branchiopoda</taxon>
        <taxon>Diplostraca</taxon>
        <taxon>Cladocera</taxon>
        <taxon>Anomopoda</taxon>
        <taxon>Daphniidae</taxon>
        <taxon>Daphnia</taxon>
        <taxon>Daphnia similis group</taxon>
    </lineage>
</organism>
<proteinExistence type="predicted"/>
<evidence type="ECO:0000256" key="2">
    <source>
        <dbReference type="ARBA" id="ARBA00022741"/>
    </source>
</evidence>
<evidence type="ECO:0000313" key="7">
    <source>
        <dbReference type="Proteomes" id="UP000820818"/>
    </source>
</evidence>
<dbReference type="GO" id="GO:0003921">
    <property type="term" value="F:GMP synthase activity"/>
    <property type="evidence" value="ECO:0007669"/>
    <property type="project" value="TreeGrafter"/>
</dbReference>